<evidence type="ECO:0000256" key="1">
    <source>
        <dbReference type="SAM" id="MobiDB-lite"/>
    </source>
</evidence>
<sequence>MNGRDARFGMVFKRSIRFLSRARPAQTLGRPPSERLTDTSRCKIRRGLADGEVPPGTTGLRQASASPTMDSSESNSWPPLLPRLLSAMVFQNPPSVGFESQHTRSDTGFRRDQGQPKRHFLLDWIADYKSLLSDYHLSL</sequence>
<comment type="caution">
    <text evidence="2">The sequence shown here is derived from an EMBL/GenBank/DDBJ whole genome shotgun (WGS) entry which is preliminary data.</text>
</comment>
<feature type="compositionally biased region" description="Polar residues" evidence="1">
    <location>
        <begin position="59"/>
        <end position="77"/>
    </location>
</feature>
<proteinExistence type="predicted"/>
<reference evidence="2 3" key="1">
    <citation type="submission" date="2019-05" db="EMBL/GenBank/DDBJ databases">
        <title>Emergence of the Ug99 lineage of the wheat stem rust pathogen through somatic hybridization.</title>
        <authorList>
            <person name="Li F."/>
            <person name="Upadhyaya N.M."/>
            <person name="Sperschneider J."/>
            <person name="Matny O."/>
            <person name="Nguyen-Phuc H."/>
            <person name="Mago R."/>
            <person name="Raley C."/>
            <person name="Miller M.E."/>
            <person name="Silverstein K.A.T."/>
            <person name="Henningsen E."/>
            <person name="Hirsch C.D."/>
            <person name="Visser B."/>
            <person name="Pretorius Z.A."/>
            <person name="Steffenson B.J."/>
            <person name="Schwessinger B."/>
            <person name="Dodds P.N."/>
            <person name="Figueroa M."/>
        </authorList>
    </citation>
    <scope>NUCLEOTIDE SEQUENCE [LARGE SCALE GENOMIC DNA]</scope>
    <source>
        <strain evidence="2 3">Ug99</strain>
    </source>
</reference>
<dbReference type="EMBL" id="VDEP01000513">
    <property type="protein sequence ID" value="KAA1064287.1"/>
    <property type="molecule type" value="Genomic_DNA"/>
</dbReference>
<evidence type="ECO:0000313" key="2">
    <source>
        <dbReference type="EMBL" id="KAA1064287.1"/>
    </source>
</evidence>
<dbReference type="Proteomes" id="UP000325313">
    <property type="component" value="Unassembled WGS sequence"/>
</dbReference>
<evidence type="ECO:0000313" key="3">
    <source>
        <dbReference type="Proteomes" id="UP000325313"/>
    </source>
</evidence>
<accession>A0A5B0LHI5</accession>
<feature type="region of interest" description="Disordered" evidence="1">
    <location>
        <begin position="47"/>
        <end position="77"/>
    </location>
</feature>
<name>A0A5B0LHI5_PUCGR</name>
<protein>
    <submittedName>
        <fullName evidence="2">Uncharacterized protein</fullName>
    </submittedName>
</protein>
<gene>
    <name evidence="2" type="ORF">PGTUg99_007875</name>
</gene>
<dbReference type="AlphaFoldDB" id="A0A5B0LHI5"/>
<organism evidence="2 3">
    <name type="scientific">Puccinia graminis f. sp. tritici</name>
    <dbReference type="NCBI Taxonomy" id="56615"/>
    <lineage>
        <taxon>Eukaryota</taxon>
        <taxon>Fungi</taxon>
        <taxon>Dikarya</taxon>
        <taxon>Basidiomycota</taxon>
        <taxon>Pucciniomycotina</taxon>
        <taxon>Pucciniomycetes</taxon>
        <taxon>Pucciniales</taxon>
        <taxon>Pucciniaceae</taxon>
        <taxon>Puccinia</taxon>
    </lineage>
</organism>